<sequence>MLYEREHKVPLWTDANKKRMQRAIQQKFEENLAITQVRSNDRQTRFLLNRKCQLKSDRAYKRVVASRGTENQLYFYMATTVLWAANYSSSAIIYNLWVGILDDLPERVRSVGGSSTTGAHEPAFRTLWSNAIDWLVKLADYVTKHGPKHLINKAPQSGWDSGGVSGGPPLELIEGLARDDVCGLLKVLPILLDKQLPQNKKMDLSDELDRFFHG</sequence>
<comment type="caution">
    <text evidence="1">The sequence shown here is derived from an EMBL/GenBank/DDBJ whole genome shotgun (WGS) entry which is preliminary data.</text>
</comment>
<accession>A0ACC1J2C8</accession>
<dbReference type="Proteomes" id="UP001150603">
    <property type="component" value="Unassembled WGS sequence"/>
</dbReference>
<evidence type="ECO:0000313" key="2">
    <source>
        <dbReference type="Proteomes" id="UP001150603"/>
    </source>
</evidence>
<proteinExistence type="predicted"/>
<dbReference type="EMBL" id="JANBPW010004409">
    <property type="protein sequence ID" value="KAJ1935027.1"/>
    <property type="molecule type" value="Genomic_DNA"/>
</dbReference>
<gene>
    <name evidence="1" type="ORF">FBU59_005511</name>
</gene>
<name>A0ACC1J2C8_9FUNG</name>
<reference evidence="1" key="1">
    <citation type="submission" date="2022-07" db="EMBL/GenBank/DDBJ databases">
        <title>Phylogenomic reconstructions and comparative analyses of Kickxellomycotina fungi.</title>
        <authorList>
            <person name="Reynolds N.K."/>
            <person name="Stajich J.E."/>
            <person name="Barry K."/>
            <person name="Grigoriev I.V."/>
            <person name="Crous P."/>
            <person name="Smith M.E."/>
        </authorList>
    </citation>
    <scope>NUCLEOTIDE SEQUENCE</scope>
    <source>
        <strain evidence="1">NRRL 5244</strain>
    </source>
</reference>
<keyword evidence="2" id="KW-1185">Reference proteome</keyword>
<organism evidence="1 2">
    <name type="scientific">Linderina macrospora</name>
    <dbReference type="NCBI Taxonomy" id="4868"/>
    <lineage>
        <taxon>Eukaryota</taxon>
        <taxon>Fungi</taxon>
        <taxon>Fungi incertae sedis</taxon>
        <taxon>Zoopagomycota</taxon>
        <taxon>Kickxellomycotina</taxon>
        <taxon>Kickxellomycetes</taxon>
        <taxon>Kickxellales</taxon>
        <taxon>Kickxellaceae</taxon>
        <taxon>Linderina</taxon>
    </lineage>
</organism>
<protein>
    <submittedName>
        <fullName evidence="1">Uncharacterized protein</fullName>
    </submittedName>
</protein>
<evidence type="ECO:0000313" key="1">
    <source>
        <dbReference type="EMBL" id="KAJ1935027.1"/>
    </source>
</evidence>